<keyword evidence="4" id="KW-1185">Reference proteome</keyword>
<dbReference type="EMBL" id="JAIMJA010000004">
    <property type="protein sequence ID" value="MCE2594113.1"/>
    <property type="molecule type" value="Genomic_DNA"/>
</dbReference>
<dbReference type="SUPFAM" id="SSF53098">
    <property type="entry name" value="Ribonuclease H-like"/>
    <property type="match status" value="1"/>
</dbReference>
<evidence type="ECO:0000313" key="4">
    <source>
        <dbReference type="Proteomes" id="UP001201273"/>
    </source>
</evidence>
<organism evidence="3 4">
    <name type="scientific">Motilimonas cestriensis</name>
    <dbReference type="NCBI Taxonomy" id="2742685"/>
    <lineage>
        <taxon>Bacteria</taxon>
        <taxon>Pseudomonadati</taxon>
        <taxon>Pseudomonadota</taxon>
        <taxon>Gammaproteobacteria</taxon>
        <taxon>Alteromonadales</taxon>
        <taxon>Alteromonadales genera incertae sedis</taxon>
        <taxon>Motilimonas</taxon>
    </lineage>
</organism>
<evidence type="ECO:0000313" key="3">
    <source>
        <dbReference type="EMBL" id="MCE2594113.1"/>
    </source>
</evidence>
<dbReference type="Pfam" id="PF09299">
    <property type="entry name" value="Mu-transpos_C"/>
    <property type="match status" value="1"/>
</dbReference>
<evidence type="ECO:0000256" key="1">
    <source>
        <dbReference type="SAM" id="MobiDB-lite"/>
    </source>
</evidence>
<feature type="domain" description="Integrase catalytic" evidence="2">
    <location>
        <begin position="227"/>
        <end position="430"/>
    </location>
</feature>
<gene>
    <name evidence="3" type="ORF">K6Y31_04720</name>
</gene>
<protein>
    <submittedName>
        <fullName evidence="3">DDE-type integrase/transposase/recombinase</fullName>
    </submittedName>
</protein>
<dbReference type="Gene3D" id="3.30.420.10">
    <property type="entry name" value="Ribonuclease H-like superfamily/Ribonuclease H"/>
    <property type="match status" value="1"/>
</dbReference>
<dbReference type="InterPro" id="IPR036397">
    <property type="entry name" value="RNaseH_sf"/>
</dbReference>
<feature type="compositionally biased region" description="Basic residues" evidence="1">
    <location>
        <begin position="577"/>
        <end position="594"/>
    </location>
</feature>
<dbReference type="PROSITE" id="PS50994">
    <property type="entry name" value="INTEGRASE"/>
    <property type="match status" value="1"/>
</dbReference>
<dbReference type="Pfam" id="PF13551">
    <property type="entry name" value="HTH_29"/>
    <property type="match status" value="1"/>
</dbReference>
<dbReference type="Proteomes" id="UP001201273">
    <property type="component" value="Unassembled WGS sequence"/>
</dbReference>
<sequence length="635" mass="72937">MKREHVRLTLQQGSVVYVGNHPYTIIQLIDLEYILVESTIDGNIKRLRISDTTTAPLDDSPVKTTLHAIDALPDKDWQIAQKRLEIIRPLAHKAGRTVEDVEQVALSYDLHRNTIYKWLRLYEQGGLLASLAPNKRSDAGSRKLSPEAEAIVSACIEDEYLTKQQKSISILYTEIKRQCRNTGISAPHVNTIRGRVNQLAEDLKIRRRFGSKKAQDKLHMNEGAFPHAEYPLSVIQIDHTLLDIILVDDDHRLPMQRPWITMAIDVYSRLVVGFYISLDPPGSVSVGACLSHAILPKDNWLAEHDIDTPWPCWGIPRTVHADNAKEFRGRMLQLACDQYGITLEWRPVARPHFGAHIERLLGTFAKKIHALPGTTFSNTVQREGYDSEKESAFTLKELENWLGQLIVKSYHHSYHTGINCSPMSKYEQGILGNSNSKGVGLPERISDEETLRINFLPYVERTIQAYGIQIDNVCYYHDVLRVWINSTVEGQRKVKRKFIFRRDPRDISVVWFFDPQLEMYYPIPYRNTSFPAVSIWEFNAALNRLKEEGRSTVNEDIIFDAIEKMRVIEKTAVQTTKKARKAHQKRKSSSRKSIRSQIGNESLSNPVVQEEQYIEEEDDSPILPFDELLDVKRYD</sequence>
<dbReference type="InterPro" id="IPR009057">
    <property type="entry name" value="Homeodomain-like_sf"/>
</dbReference>
<dbReference type="InterPro" id="IPR015378">
    <property type="entry name" value="Transposase-like_Mu_C"/>
</dbReference>
<reference evidence="3 4" key="1">
    <citation type="journal article" date="2022" name="Environ. Microbiol. Rep.">
        <title>Eco-phylogenetic analyses reveal divergent evolution of vitamin B12 metabolism in the marine bacterial family 'Psychromonadaceae'.</title>
        <authorList>
            <person name="Jin X."/>
            <person name="Yang Y."/>
            <person name="Cao H."/>
            <person name="Gao B."/>
            <person name="Zhao Z."/>
        </authorList>
    </citation>
    <scope>NUCLEOTIDE SEQUENCE [LARGE SCALE GENOMIC DNA]</scope>
    <source>
        <strain evidence="3 4">MKS20</strain>
    </source>
</reference>
<dbReference type="InterPro" id="IPR001584">
    <property type="entry name" value="Integrase_cat-core"/>
</dbReference>
<proteinExistence type="predicted"/>
<dbReference type="RefSeq" id="WP_233051696.1">
    <property type="nucleotide sequence ID" value="NZ_JAIMJA010000004.1"/>
</dbReference>
<name>A0ABS8W7C3_9GAMM</name>
<dbReference type="InterPro" id="IPR012337">
    <property type="entry name" value="RNaseH-like_sf"/>
</dbReference>
<evidence type="ECO:0000259" key="2">
    <source>
        <dbReference type="PROSITE" id="PS50994"/>
    </source>
</evidence>
<dbReference type="SUPFAM" id="SSF46689">
    <property type="entry name" value="Homeodomain-like"/>
    <property type="match status" value="1"/>
</dbReference>
<comment type="caution">
    <text evidence="3">The sequence shown here is derived from an EMBL/GenBank/DDBJ whole genome shotgun (WGS) entry which is preliminary data.</text>
</comment>
<accession>A0ABS8W7C3</accession>
<feature type="region of interest" description="Disordered" evidence="1">
    <location>
        <begin position="576"/>
        <end position="621"/>
    </location>
</feature>